<evidence type="ECO:0000313" key="8">
    <source>
        <dbReference type="RefSeq" id="XP_034240507.1"/>
    </source>
</evidence>
<sequence>MLGNECVMSPPVGKLKQNGSLAPGLSSPALRKHESPVVSTESRLPGQSQGSGSSPDAGIHSAEENVTPDVKSQFRSKYYTCPPSAGSLKHLHRTPPARTKNIVVSNPFDVGIADRLPFPMYSPSVFARVVSPSQDSPTFRWTIEDISRIYPADIEEFPANQFEEVVDPDLESKAQEAINRFFCKNQPLLPSPWPKPDVTATLRQEVNAGTPSGLHASATPSHAINQRADIDSDLEQSGVSQKNPSREVWTQTTLTLPPVLPPSMELALKPFFTFTMDQQQAQQNTEGDEGVMSNSSLRRKLFFQSDSSPSPTPSTPPQPPNFQILHGPASHSLVQFQGRSFGTPLPGSSALQSPPGISPVHSGGTPMRRVKSATRLDFTRDQEEMSLDASIQNTPGTPRQAPITAPVGSCSPLGTAPLHDKETPGDHADLQPGVKWAKRNKRNSLNCSSEAMSISQTSTPVKNNPAMDVSSAHNMMDISQSKPANITESWRESESMVDAAYQHDVNSFSYSQQAVSSNMISQDTGYATRSSCDPAAFQSGTNSIFGLSLTRDKMGYEDSLATWPINPNVVSSTPTKTLGARISDYQRDTA</sequence>
<evidence type="ECO:0000256" key="3">
    <source>
        <dbReference type="ARBA" id="ARBA00022618"/>
    </source>
</evidence>
<dbReference type="KEGG" id="tpal:117644903"/>
<name>A0A6P8Z1R1_THRPL</name>
<keyword evidence="7" id="KW-1185">Reference proteome</keyword>
<dbReference type="InterPro" id="IPR023252">
    <property type="entry name" value="Aurora_borealis_protein"/>
</dbReference>
<reference evidence="8" key="1">
    <citation type="submission" date="2025-08" db="UniProtKB">
        <authorList>
            <consortium name="RefSeq"/>
        </authorList>
    </citation>
    <scope>IDENTIFICATION</scope>
    <source>
        <tissue evidence="8">Total insect</tissue>
    </source>
</reference>
<dbReference type="GO" id="GO:0051301">
    <property type="term" value="P:cell division"/>
    <property type="evidence" value="ECO:0007669"/>
    <property type="project" value="UniProtKB-KW"/>
</dbReference>
<evidence type="ECO:0000313" key="7">
    <source>
        <dbReference type="Proteomes" id="UP000515158"/>
    </source>
</evidence>
<dbReference type="GO" id="GO:0007088">
    <property type="term" value="P:regulation of mitotic nuclear division"/>
    <property type="evidence" value="ECO:0007669"/>
    <property type="project" value="TreeGrafter"/>
</dbReference>
<dbReference type="GO" id="GO:0019901">
    <property type="term" value="F:protein kinase binding"/>
    <property type="evidence" value="ECO:0007669"/>
    <property type="project" value="TreeGrafter"/>
</dbReference>
<feature type="compositionally biased region" description="Pro residues" evidence="6">
    <location>
        <begin position="310"/>
        <end position="320"/>
    </location>
</feature>
<dbReference type="CTD" id="79866"/>
<dbReference type="GeneID" id="117644903"/>
<dbReference type="GO" id="GO:0005737">
    <property type="term" value="C:cytoplasm"/>
    <property type="evidence" value="ECO:0007669"/>
    <property type="project" value="TreeGrafter"/>
</dbReference>
<keyword evidence="4" id="KW-0498">Mitosis</keyword>
<dbReference type="PANTHER" id="PTHR14728">
    <property type="entry name" value="PROTEIN AURORA BOREALIS"/>
    <property type="match status" value="1"/>
</dbReference>
<feature type="region of interest" description="Disordered" evidence="6">
    <location>
        <begin position="303"/>
        <end position="326"/>
    </location>
</feature>
<dbReference type="Pfam" id="PF15280">
    <property type="entry name" value="BORA_N"/>
    <property type="match status" value="1"/>
</dbReference>
<evidence type="ECO:0000256" key="4">
    <source>
        <dbReference type="ARBA" id="ARBA00022776"/>
    </source>
</evidence>
<keyword evidence="5" id="KW-0131">Cell cycle</keyword>
<dbReference type="GO" id="GO:0005634">
    <property type="term" value="C:nucleus"/>
    <property type="evidence" value="ECO:0007669"/>
    <property type="project" value="TreeGrafter"/>
</dbReference>
<evidence type="ECO:0000256" key="1">
    <source>
        <dbReference type="ARBA" id="ARBA00010963"/>
    </source>
</evidence>
<evidence type="ECO:0000256" key="2">
    <source>
        <dbReference type="ARBA" id="ARBA00020055"/>
    </source>
</evidence>
<dbReference type="Proteomes" id="UP000515158">
    <property type="component" value="Unplaced"/>
</dbReference>
<dbReference type="InParanoid" id="A0A6P8Z1R1"/>
<evidence type="ECO:0000256" key="6">
    <source>
        <dbReference type="SAM" id="MobiDB-lite"/>
    </source>
</evidence>
<organism evidence="8">
    <name type="scientific">Thrips palmi</name>
    <name type="common">Melon thrips</name>
    <dbReference type="NCBI Taxonomy" id="161013"/>
    <lineage>
        <taxon>Eukaryota</taxon>
        <taxon>Metazoa</taxon>
        <taxon>Ecdysozoa</taxon>
        <taxon>Arthropoda</taxon>
        <taxon>Hexapoda</taxon>
        <taxon>Insecta</taxon>
        <taxon>Pterygota</taxon>
        <taxon>Neoptera</taxon>
        <taxon>Paraneoptera</taxon>
        <taxon>Thysanoptera</taxon>
        <taxon>Terebrantia</taxon>
        <taxon>Thripoidea</taxon>
        <taxon>Thripidae</taxon>
        <taxon>Thrips</taxon>
    </lineage>
</organism>
<gene>
    <name evidence="8" type="primary">LOC117644903</name>
</gene>
<dbReference type="OrthoDB" id="10020858at2759"/>
<dbReference type="AlphaFoldDB" id="A0A6P8Z1R1"/>
<comment type="similarity">
    <text evidence="1">Belongs to the BORA family.</text>
</comment>
<dbReference type="GO" id="GO:0060236">
    <property type="term" value="P:regulation of mitotic spindle organization"/>
    <property type="evidence" value="ECO:0007669"/>
    <property type="project" value="TreeGrafter"/>
</dbReference>
<accession>A0A6P8Z1R1</accession>
<dbReference type="PANTHER" id="PTHR14728:SF2">
    <property type="entry name" value="PROTEIN AURORA BOREALIS"/>
    <property type="match status" value="1"/>
</dbReference>
<dbReference type="PRINTS" id="PR02038">
    <property type="entry name" value="AURORABORA"/>
</dbReference>
<protein>
    <recommendedName>
        <fullName evidence="2">Protein aurora borealis</fullName>
    </recommendedName>
</protein>
<evidence type="ECO:0000256" key="5">
    <source>
        <dbReference type="ARBA" id="ARBA00023306"/>
    </source>
</evidence>
<feature type="region of interest" description="Disordered" evidence="6">
    <location>
        <begin position="1"/>
        <end position="61"/>
    </location>
</feature>
<dbReference type="RefSeq" id="XP_034240507.1">
    <property type="nucleotide sequence ID" value="XM_034384616.1"/>
</dbReference>
<proteinExistence type="inferred from homology"/>
<feature type="region of interest" description="Disordered" evidence="6">
    <location>
        <begin position="338"/>
        <end position="369"/>
    </location>
</feature>
<keyword evidence="3" id="KW-0132">Cell division</keyword>